<protein>
    <recommendedName>
        <fullName evidence="3">Reverse transcriptase Ty1/copia-type domain-containing protein</fullName>
    </recommendedName>
</protein>
<dbReference type="PANTHER" id="PTHR11439:SF470">
    <property type="entry name" value="CYSTEINE-RICH RLK (RECEPTOR-LIKE PROTEIN KINASE) 8"/>
    <property type="match status" value="1"/>
</dbReference>
<keyword evidence="2" id="KW-1185">Reference proteome</keyword>
<dbReference type="PANTHER" id="PTHR11439">
    <property type="entry name" value="GAG-POL-RELATED RETROTRANSPOSON"/>
    <property type="match status" value="1"/>
</dbReference>
<organism evidence="1 2">
    <name type="scientific">Austropuccinia psidii MF-1</name>
    <dbReference type="NCBI Taxonomy" id="1389203"/>
    <lineage>
        <taxon>Eukaryota</taxon>
        <taxon>Fungi</taxon>
        <taxon>Dikarya</taxon>
        <taxon>Basidiomycota</taxon>
        <taxon>Pucciniomycotina</taxon>
        <taxon>Pucciniomycetes</taxon>
        <taxon>Pucciniales</taxon>
        <taxon>Sphaerophragmiaceae</taxon>
        <taxon>Austropuccinia</taxon>
    </lineage>
</organism>
<dbReference type="OrthoDB" id="3344688at2759"/>
<gene>
    <name evidence="1" type="ORF">O181_050648</name>
</gene>
<evidence type="ECO:0000313" key="2">
    <source>
        <dbReference type="Proteomes" id="UP000765509"/>
    </source>
</evidence>
<dbReference type="Proteomes" id="UP000765509">
    <property type="component" value="Unassembled WGS sequence"/>
</dbReference>
<evidence type="ECO:0008006" key="3">
    <source>
        <dbReference type="Google" id="ProtNLM"/>
    </source>
</evidence>
<reference evidence="1" key="1">
    <citation type="submission" date="2021-03" db="EMBL/GenBank/DDBJ databases">
        <title>Draft genome sequence of rust myrtle Austropuccinia psidii MF-1, a brazilian biotype.</title>
        <authorList>
            <person name="Quecine M.C."/>
            <person name="Pachon D.M.R."/>
            <person name="Bonatelli M.L."/>
            <person name="Correr F.H."/>
            <person name="Franceschini L.M."/>
            <person name="Leite T.F."/>
            <person name="Margarido G.R.A."/>
            <person name="Almeida C.A."/>
            <person name="Ferrarezi J.A."/>
            <person name="Labate C.A."/>
        </authorList>
    </citation>
    <scope>NUCLEOTIDE SEQUENCE</scope>
    <source>
        <strain evidence="1">MF-1</strain>
    </source>
</reference>
<dbReference type="CDD" id="cd09272">
    <property type="entry name" value="RNase_HI_RT_Ty1"/>
    <property type="match status" value="1"/>
</dbReference>
<name>A0A9Q3DZI3_9BASI</name>
<dbReference type="AlphaFoldDB" id="A0A9Q3DZI3"/>
<dbReference type="EMBL" id="AVOT02021848">
    <property type="protein sequence ID" value="MBW0510933.1"/>
    <property type="molecule type" value="Genomic_DNA"/>
</dbReference>
<sequence>MFRQAVAAVDADAWIQAIQAKKMALERNNVWEVVDIPSQAHLINSIWVFKRVFDGKGKLIKHKARVLDFNLKVYADASYANCPTMQPSHTGLMVFLDDTLIHWKSQRQFTVSSSSTKEEYKALYEGTKQILWLQKLFNDLSLVLSKLVLSLLGNNQPAIAMAKNPM</sequence>
<accession>A0A9Q3DZI3</accession>
<comment type="caution">
    <text evidence="1">The sequence shown here is derived from an EMBL/GenBank/DDBJ whole genome shotgun (WGS) entry which is preliminary data.</text>
</comment>
<proteinExistence type="predicted"/>
<evidence type="ECO:0000313" key="1">
    <source>
        <dbReference type="EMBL" id="MBW0510933.1"/>
    </source>
</evidence>